<evidence type="ECO:0000256" key="5">
    <source>
        <dbReference type="ARBA" id="ARBA00023136"/>
    </source>
</evidence>
<feature type="transmembrane region" description="Helical" evidence="7">
    <location>
        <begin position="431"/>
        <end position="449"/>
    </location>
</feature>
<feature type="domain" description="Major facilitator superfamily (MFS) profile" evidence="8">
    <location>
        <begin position="27"/>
        <end position="458"/>
    </location>
</feature>
<feature type="transmembrane region" description="Helical" evidence="7">
    <location>
        <begin position="154"/>
        <end position="175"/>
    </location>
</feature>
<sequence>MGNGVTGTAVREPAVPGPRRPRAARRTLAVLGAGVFAIGTDMFVVAGVLGGIATDLGVTVGSAGLAVTVFALTYAVGAVLLAPPLSARPPRRVLVVSSAAFAVLNVSAALAPALPALLAARLLGALAASAYVPAAAAAAAAVMPASHRGRALGTIVGCMSAATVLGAPAGVLLASMLSWRAAFALPAVLAAAVTGLLLTCDVPRPPESGEPPASGGEAPCPGDAGHPGRQQVPPHQRQLRPGRLSHHRPLLSHRDPGQAPRCRAAVRARLRPLGSPAVAATLVVTFLLMTASYSTYTYLPQLLAEAAAPMGSGLFIAVFGLAGAAGTWWGGSAADRRGPGRVVGPALVVSAAAFAVLPHTVATAAGAVVAVAGWGAAVWGFVPAQQHRLIGLGAATPTLLLALHSGAVHLGSAAGSLLGGLVVDTVGAARLWTVAVVFCGAAWAVHTILARTVLARTVLAGTVLVRKEKRS</sequence>
<dbReference type="GO" id="GO:0022857">
    <property type="term" value="F:transmembrane transporter activity"/>
    <property type="evidence" value="ECO:0007669"/>
    <property type="project" value="InterPro"/>
</dbReference>
<dbReference type="PANTHER" id="PTHR43124">
    <property type="entry name" value="PURINE EFFLUX PUMP PBUE"/>
    <property type="match status" value="1"/>
</dbReference>
<keyword evidence="5 7" id="KW-0472">Membrane</keyword>
<accession>A0A5R9ELV7</accession>
<dbReference type="Pfam" id="PF07690">
    <property type="entry name" value="MFS_1"/>
    <property type="match status" value="1"/>
</dbReference>
<dbReference type="AlphaFoldDB" id="A0A5R9ELV7"/>
<evidence type="ECO:0000259" key="8">
    <source>
        <dbReference type="PROSITE" id="PS50850"/>
    </source>
</evidence>
<keyword evidence="3 7" id="KW-0812">Transmembrane</keyword>
<keyword evidence="4 7" id="KW-1133">Transmembrane helix</keyword>
<dbReference type="InterPro" id="IPR011701">
    <property type="entry name" value="MFS"/>
</dbReference>
<feature type="region of interest" description="Disordered" evidence="6">
    <location>
        <begin position="204"/>
        <end position="261"/>
    </location>
</feature>
<protein>
    <submittedName>
        <fullName evidence="9">MFS transporter</fullName>
    </submittedName>
</protein>
<proteinExistence type="predicted"/>
<name>A0A5R9ELV7_9ACTN</name>
<feature type="transmembrane region" description="Helical" evidence="7">
    <location>
        <begin position="311"/>
        <end position="330"/>
    </location>
</feature>
<feature type="compositionally biased region" description="Low complexity" evidence="6">
    <location>
        <begin position="210"/>
        <end position="222"/>
    </location>
</feature>
<feature type="region of interest" description="Disordered" evidence="6">
    <location>
        <begin position="1"/>
        <end position="20"/>
    </location>
</feature>
<dbReference type="InterPro" id="IPR050189">
    <property type="entry name" value="MFS_Efflux_Transporters"/>
</dbReference>
<feature type="transmembrane region" description="Helical" evidence="7">
    <location>
        <begin position="28"/>
        <end position="52"/>
    </location>
</feature>
<dbReference type="InterPro" id="IPR020846">
    <property type="entry name" value="MFS_dom"/>
</dbReference>
<dbReference type="Gene3D" id="1.20.1250.20">
    <property type="entry name" value="MFS general substrate transporter like domains"/>
    <property type="match status" value="1"/>
</dbReference>
<dbReference type="PROSITE" id="PS50850">
    <property type="entry name" value="MFS"/>
    <property type="match status" value="1"/>
</dbReference>
<dbReference type="Proteomes" id="UP000305921">
    <property type="component" value="Unassembled WGS sequence"/>
</dbReference>
<evidence type="ECO:0000256" key="3">
    <source>
        <dbReference type="ARBA" id="ARBA00022692"/>
    </source>
</evidence>
<dbReference type="PANTHER" id="PTHR43124:SF10">
    <property type="entry name" value="PURINE EFFLUX PUMP PBUE"/>
    <property type="match status" value="1"/>
</dbReference>
<gene>
    <name evidence="9" type="ORF">FEF34_36435</name>
</gene>
<feature type="transmembrane region" description="Helical" evidence="7">
    <location>
        <begin position="389"/>
        <end position="411"/>
    </location>
</feature>
<organism evidence="9 10">
    <name type="scientific">Streptomyces marianii</name>
    <dbReference type="NCBI Taxonomy" id="1817406"/>
    <lineage>
        <taxon>Bacteria</taxon>
        <taxon>Bacillati</taxon>
        <taxon>Actinomycetota</taxon>
        <taxon>Actinomycetes</taxon>
        <taxon>Kitasatosporales</taxon>
        <taxon>Streptomycetaceae</taxon>
        <taxon>Streptomyces</taxon>
    </lineage>
</organism>
<feature type="transmembrane region" description="Helical" evidence="7">
    <location>
        <begin position="93"/>
        <end position="114"/>
    </location>
</feature>
<dbReference type="EMBL" id="VAWE01000001">
    <property type="protein sequence ID" value="TLQ48693.1"/>
    <property type="molecule type" value="Genomic_DNA"/>
</dbReference>
<feature type="compositionally biased region" description="Basic residues" evidence="6">
    <location>
        <begin position="237"/>
        <end position="251"/>
    </location>
</feature>
<evidence type="ECO:0000256" key="4">
    <source>
        <dbReference type="ARBA" id="ARBA00022989"/>
    </source>
</evidence>
<feature type="transmembrane region" description="Helical" evidence="7">
    <location>
        <begin position="342"/>
        <end position="358"/>
    </location>
</feature>
<feature type="transmembrane region" description="Helical" evidence="7">
    <location>
        <begin position="58"/>
        <end position="81"/>
    </location>
</feature>
<keyword evidence="2" id="KW-1003">Cell membrane</keyword>
<evidence type="ECO:0000313" key="10">
    <source>
        <dbReference type="Proteomes" id="UP000305921"/>
    </source>
</evidence>
<reference evidence="9 10" key="1">
    <citation type="submission" date="2019-05" db="EMBL/GenBank/DDBJ databases">
        <title>Streptomyces marianii sp. nov., a novel marine actinomycete from southern coast of India.</title>
        <authorList>
            <person name="Iniyan A.M."/>
            <person name="Wink J."/>
            <person name="Ramprasad E."/>
            <person name="Ramana C.V."/>
            <person name="Bunk B."/>
            <person name="Sproer C."/>
            <person name="Joseph F.-J.R.S."/>
            <person name="Vincent S.G.P."/>
        </authorList>
    </citation>
    <scope>NUCLEOTIDE SEQUENCE [LARGE SCALE GENOMIC DNA]</scope>
    <source>
        <strain evidence="9 10">ICN19</strain>
    </source>
</reference>
<feature type="transmembrane region" description="Helical" evidence="7">
    <location>
        <begin position="120"/>
        <end position="142"/>
    </location>
</feature>
<feature type="transmembrane region" description="Helical" evidence="7">
    <location>
        <begin position="181"/>
        <end position="200"/>
    </location>
</feature>
<evidence type="ECO:0000256" key="1">
    <source>
        <dbReference type="ARBA" id="ARBA00004651"/>
    </source>
</evidence>
<dbReference type="OrthoDB" id="9814237at2"/>
<dbReference type="SUPFAM" id="SSF103473">
    <property type="entry name" value="MFS general substrate transporter"/>
    <property type="match status" value="1"/>
</dbReference>
<dbReference type="GO" id="GO:0005886">
    <property type="term" value="C:plasma membrane"/>
    <property type="evidence" value="ECO:0007669"/>
    <property type="project" value="UniProtKB-SubCell"/>
</dbReference>
<feature type="transmembrane region" description="Helical" evidence="7">
    <location>
        <begin position="277"/>
        <end position="299"/>
    </location>
</feature>
<feature type="transmembrane region" description="Helical" evidence="7">
    <location>
        <begin position="364"/>
        <end position="382"/>
    </location>
</feature>
<comment type="subcellular location">
    <subcellularLocation>
        <location evidence="1">Cell membrane</location>
        <topology evidence="1">Multi-pass membrane protein</topology>
    </subcellularLocation>
</comment>
<evidence type="ECO:0000256" key="7">
    <source>
        <dbReference type="SAM" id="Phobius"/>
    </source>
</evidence>
<evidence type="ECO:0000256" key="6">
    <source>
        <dbReference type="SAM" id="MobiDB-lite"/>
    </source>
</evidence>
<dbReference type="InterPro" id="IPR036259">
    <property type="entry name" value="MFS_trans_sf"/>
</dbReference>
<evidence type="ECO:0000313" key="9">
    <source>
        <dbReference type="EMBL" id="TLQ48693.1"/>
    </source>
</evidence>
<evidence type="ECO:0000256" key="2">
    <source>
        <dbReference type="ARBA" id="ARBA00022475"/>
    </source>
</evidence>
<comment type="caution">
    <text evidence="9">The sequence shown here is derived from an EMBL/GenBank/DDBJ whole genome shotgun (WGS) entry which is preliminary data.</text>
</comment>
<keyword evidence="10" id="KW-1185">Reference proteome</keyword>